<dbReference type="GeneID" id="54301934"/>
<evidence type="ECO:0000313" key="3">
    <source>
        <dbReference type="EMBL" id="KAF2137441.1"/>
    </source>
</evidence>
<evidence type="ECO:0000313" key="4">
    <source>
        <dbReference type="Proteomes" id="UP000799438"/>
    </source>
</evidence>
<accession>A0A6A6B3Y5</accession>
<dbReference type="InterPro" id="IPR036047">
    <property type="entry name" value="F-box-like_dom_sf"/>
</dbReference>
<organism evidence="3 4">
    <name type="scientific">Aplosporella prunicola CBS 121167</name>
    <dbReference type="NCBI Taxonomy" id="1176127"/>
    <lineage>
        <taxon>Eukaryota</taxon>
        <taxon>Fungi</taxon>
        <taxon>Dikarya</taxon>
        <taxon>Ascomycota</taxon>
        <taxon>Pezizomycotina</taxon>
        <taxon>Dothideomycetes</taxon>
        <taxon>Dothideomycetes incertae sedis</taxon>
        <taxon>Botryosphaeriales</taxon>
        <taxon>Aplosporellaceae</taxon>
        <taxon>Aplosporella</taxon>
    </lineage>
</organism>
<dbReference type="Gene3D" id="3.80.10.10">
    <property type="entry name" value="Ribonuclease Inhibitor"/>
    <property type="match status" value="1"/>
</dbReference>
<dbReference type="SUPFAM" id="SSF52047">
    <property type="entry name" value="RNI-like"/>
    <property type="match status" value="1"/>
</dbReference>
<evidence type="ECO:0000259" key="2">
    <source>
        <dbReference type="PROSITE" id="PS50181"/>
    </source>
</evidence>
<sequence>MAKKRRTNRPADGSLPASSPKRVATEMSHLDGLPEELLDIVVRQLDTKDLNNMVRVSHKLHRIAEPHLYASYHNPIKKVTEYEQFQLLHRTLVRRPDLANRMHSVKLKWEPMWSGGVFLHKNYISEVKPAKHVQELLQAAKCVAMGHEDKAIFLRHLEEGTEGAEVTLFLALLPNLRRLTIGVNVWGLIDRSLIRLLKATTASQAITASTPFSNLCTLKLNNNFLWPHESAATLISFLTLPSLRKVHCKYIIFDRPQQWPIQKSNVSRVVFEQIDGEIEDVVGFCNACKALNTLSVDWTEVDHTPTDFAELPTALLLHRDSLETLVLDITDKGSVEWDDTTPLLQGGLKPLHRLRFLSVTFSFFLGSSYEEIESTALLDWFPVSLEVLAINSEVTYESSFHNFLKFLAGAGRAAMPKLRRIEVPREPNGIIKDSEDEETWEDILESLGPIFKSWSVELVSKTSNHFANATPPHVRPLQDLRLPTIFVNTIKWSMVLASQHHSH</sequence>
<dbReference type="SUPFAM" id="SSF81383">
    <property type="entry name" value="F-box domain"/>
    <property type="match status" value="1"/>
</dbReference>
<feature type="region of interest" description="Disordered" evidence="1">
    <location>
        <begin position="1"/>
        <end position="23"/>
    </location>
</feature>
<dbReference type="Proteomes" id="UP000799438">
    <property type="component" value="Unassembled WGS sequence"/>
</dbReference>
<dbReference type="OrthoDB" id="3800724at2759"/>
<gene>
    <name evidence="3" type="ORF">K452DRAFT_321835</name>
</gene>
<keyword evidence="4" id="KW-1185">Reference proteome</keyword>
<reference evidence="3" key="1">
    <citation type="journal article" date="2020" name="Stud. Mycol.">
        <title>101 Dothideomycetes genomes: a test case for predicting lifestyles and emergence of pathogens.</title>
        <authorList>
            <person name="Haridas S."/>
            <person name="Albert R."/>
            <person name="Binder M."/>
            <person name="Bloem J."/>
            <person name="Labutti K."/>
            <person name="Salamov A."/>
            <person name="Andreopoulos B."/>
            <person name="Baker S."/>
            <person name="Barry K."/>
            <person name="Bills G."/>
            <person name="Bluhm B."/>
            <person name="Cannon C."/>
            <person name="Castanera R."/>
            <person name="Culley D."/>
            <person name="Daum C."/>
            <person name="Ezra D."/>
            <person name="Gonzalez J."/>
            <person name="Henrissat B."/>
            <person name="Kuo A."/>
            <person name="Liang C."/>
            <person name="Lipzen A."/>
            <person name="Lutzoni F."/>
            <person name="Magnuson J."/>
            <person name="Mondo S."/>
            <person name="Nolan M."/>
            <person name="Ohm R."/>
            <person name="Pangilinan J."/>
            <person name="Park H.-J."/>
            <person name="Ramirez L."/>
            <person name="Alfaro M."/>
            <person name="Sun H."/>
            <person name="Tritt A."/>
            <person name="Yoshinaga Y."/>
            <person name="Zwiers L.-H."/>
            <person name="Turgeon B."/>
            <person name="Goodwin S."/>
            <person name="Spatafora J."/>
            <person name="Crous P."/>
            <person name="Grigoriev I."/>
        </authorList>
    </citation>
    <scope>NUCLEOTIDE SEQUENCE</scope>
    <source>
        <strain evidence="3">CBS 121167</strain>
    </source>
</reference>
<dbReference type="AlphaFoldDB" id="A0A6A6B3Y5"/>
<dbReference type="InterPro" id="IPR001810">
    <property type="entry name" value="F-box_dom"/>
</dbReference>
<dbReference type="CDD" id="cd09917">
    <property type="entry name" value="F-box_SF"/>
    <property type="match status" value="1"/>
</dbReference>
<name>A0A6A6B3Y5_9PEZI</name>
<dbReference type="InterPro" id="IPR032675">
    <property type="entry name" value="LRR_dom_sf"/>
</dbReference>
<proteinExistence type="predicted"/>
<dbReference type="PROSITE" id="PS50181">
    <property type="entry name" value="FBOX"/>
    <property type="match status" value="1"/>
</dbReference>
<dbReference type="Pfam" id="PF00646">
    <property type="entry name" value="F-box"/>
    <property type="match status" value="1"/>
</dbReference>
<protein>
    <recommendedName>
        <fullName evidence="2">F-box domain-containing protein</fullName>
    </recommendedName>
</protein>
<feature type="domain" description="F-box" evidence="2">
    <location>
        <begin position="27"/>
        <end position="72"/>
    </location>
</feature>
<evidence type="ECO:0000256" key="1">
    <source>
        <dbReference type="SAM" id="MobiDB-lite"/>
    </source>
</evidence>
<dbReference type="RefSeq" id="XP_033393156.1">
    <property type="nucleotide sequence ID" value="XM_033544438.1"/>
</dbReference>
<dbReference type="EMBL" id="ML995503">
    <property type="protein sequence ID" value="KAF2137441.1"/>
    <property type="molecule type" value="Genomic_DNA"/>
</dbReference>